<sequence length="146" mass="15863">MYTAYPPRSFTLTTGSDWSWRLLGEAHLIVNKGDNTADSRLLLVTRKVREARQPPSLSIRPSGVSWGLTRISLTFEAFRRITHARLHRQPAITMRVALFVLAFAAVFVLANPSGDKKKAKKTKTPTPAAAAAEEPAPVDGGDAPAA</sequence>
<dbReference type="HOGENOM" id="CLU_1778265_0_0_1"/>
<organism evidence="3 4">
    <name type="scientific">Pleurotus ostreatus (strain PC15)</name>
    <name type="common">Oyster mushroom</name>
    <dbReference type="NCBI Taxonomy" id="1137138"/>
    <lineage>
        <taxon>Eukaryota</taxon>
        <taxon>Fungi</taxon>
        <taxon>Dikarya</taxon>
        <taxon>Basidiomycota</taxon>
        <taxon>Agaricomycotina</taxon>
        <taxon>Agaricomycetes</taxon>
        <taxon>Agaricomycetidae</taxon>
        <taxon>Agaricales</taxon>
        <taxon>Pleurotineae</taxon>
        <taxon>Pleurotaceae</taxon>
        <taxon>Pleurotus</taxon>
    </lineage>
</organism>
<accession>A0A067NH23</accession>
<dbReference type="InParanoid" id="A0A067NH23"/>
<keyword evidence="2" id="KW-1133">Transmembrane helix</keyword>
<proteinExistence type="predicted"/>
<dbReference type="AlphaFoldDB" id="A0A067NH23"/>
<feature type="region of interest" description="Disordered" evidence="1">
    <location>
        <begin position="114"/>
        <end position="146"/>
    </location>
</feature>
<reference evidence="4" key="1">
    <citation type="journal article" date="2014" name="Proc. Natl. Acad. Sci. U.S.A.">
        <title>Extensive sampling of basidiomycete genomes demonstrates inadequacy of the white-rot/brown-rot paradigm for wood decay fungi.</title>
        <authorList>
            <person name="Riley R."/>
            <person name="Salamov A.A."/>
            <person name="Brown D.W."/>
            <person name="Nagy L.G."/>
            <person name="Floudas D."/>
            <person name="Held B.W."/>
            <person name="Levasseur A."/>
            <person name="Lombard V."/>
            <person name="Morin E."/>
            <person name="Otillar R."/>
            <person name="Lindquist E.A."/>
            <person name="Sun H."/>
            <person name="LaButti K.M."/>
            <person name="Schmutz J."/>
            <person name="Jabbour D."/>
            <person name="Luo H."/>
            <person name="Baker S.E."/>
            <person name="Pisabarro A.G."/>
            <person name="Walton J.D."/>
            <person name="Blanchette R.A."/>
            <person name="Henrissat B."/>
            <person name="Martin F."/>
            <person name="Cullen D."/>
            <person name="Hibbett D.S."/>
            <person name="Grigoriev I.V."/>
        </authorList>
    </citation>
    <scope>NUCLEOTIDE SEQUENCE [LARGE SCALE GENOMIC DNA]</scope>
    <source>
        <strain evidence="4">PC15</strain>
    </source>
</reference>
<protein>
    <submittedName>
        <fullName evidence="3">Uncharacterized protein</fullName>
    </submittedName>
</protein>
<name>A0A067NH23_PLEO1</name>
<feature type="compositionally biased region" description="Low complexity" evidence="1">
    <location>
        <begin position="124"/>
        <end position="146"/>
    </location>
</feature>
<dbReference type="VEuPathDB" id="FungiDB:PLEOSDRAFT_1105181"/>
<evidence type="ECO:0000313" key="4">
    <source>
        <dbReference type="Proteomes" id="UP000027073"/>
    </source>
</evidence>
<dbReference type="Proteomes" id="UP000027073">
    <property type="component" value="Unassembled WGS sequence"/>
</dbReference>
<evidence type="ECO:0000256" key="1">
    <source>
        <dbReference type="SAM" id="MobiDB-lite"/>
    </source>
</evidence>
<gene>
    <name evidence="3" type="ORF">PLEOSDRAFT_1105181</name>
</gene>
<evidence type="ECO:0000256" key="2">
    <source>
        <dbReference type="SAM" id="Phobius"/>
    </source>
</evidence>
<keyword evidence="2" id="KW-0472">Membrane</keyword>
<feature type="transmembrane region" description="Helical" evidence="2">
    <location>
        <begin position="92"/>
        <end position="111"/>
    </location>
</feature>
<keyword evidence="2" id="KW-0812">Transmembrane</keyword>
<dbReference type="EMBL" id="KL198009">
    <property type="protein sequence ID" value="KDQ26275.1"/>
    <property type="molecule type" value="Genomic_DNA"/>
</dbReference>
<evidence type="ECO:0000313" key="3">
    <source>
        <dbReference type="EMBL" id="KDQ26275.1"/>
    </source>
</evidence>